<dbReference type="Proteomes" id="UP000694844">
    <property type="component" value="Chromosome 4"/>
</dbReference>
<dbReference type="PANTHER" id="PTHR10697">
    <property type="entry name" value="MAMMALIAN EPENDYMIN-RELATED PROTEIN 1"/>
    <property type="match status" value="1"/>
</dbReference>
<sequence>MFLKQFVIAIVIDQITCQDPKPCMSPTTWECNEIKVDPSRSFTEHRRLSYDARNKRERRVETVEKDSNRTFYDELILWNENKMYKLDLKTRKCNITVPHRGWIPRGPHPGDKFMSINIIGASGYPKERITVLQFVSNKTQEVKHTIVSSPDCIPLRTTMFSATNDIEISTYYDLNIGISDPGVWTPPKECIQ</sequence>
<dbReference type="Pfam" id="PF00811">
    <property type="entry name" value="Ependymin"/>
    <property type="match status" value="1"/>
</dbReference>
<reference evidence="3" key="1">
    <citation type="submission" date="2025-08" db="UniProtKB">
        <authorList>
            <consortium name="RefSeq"/>
        </authorList>
    </citation>
    <scope>IDENTIFICATION</scope>
    <source>
        <tissue evidence="3">Whole sample</tissue>
    </source>
</reference>
<feature type="chain" id="PRO_5034743056" evidence="1">
    <location>
        <begin position="18"/>
        <end position="192"/>
    </location>
</feature>
<dbReference type="KEGG" id="cvn:111131804"/>
<dbReference type="GO" id="GO:0005576">
    <property type="term" value="C:extracellular region"/>
    <property type="evidence" value="ECO:0007669"/>
    <property type="project" value="InterPro"/>
</dbReference>
<dbReference type="InterPro" id="IPR001299">
    <property type="entry name" value="Ependymin"/>
</dbReference>
<feature type="signal peptide" evidence="1">
    <location>
        <begin position="1"/>
        <end position="17"/>
    </location>
</feature>
<dbReference type="GO" id="GO:0005764">
    <property type="term" value="C:lysosome"/>
    <property type="evidence" value="ECO:0007669"/>
    <property type="project" value="TreeGrafter"/>
</dbReference>
<protein>
    <submittedName>
        <fullName evidence="3">Mammalian ependymin-related protein 1-like</fullName>
    </submittedName>
</protein>
<keyword evidence="1" id="KW-0732">Signal</keyword>
<evidence type="ECO:0000313" key="2">
    <source>
        <dbReference type="Proteomes" id="UP000694844"/>
    </source>
</evidence>
<organism evidence="2 3">
    <name type="scientific">Crassostrea virginica</name>
    <name type="common">Eastern oyster</name>
    <dbReference type="NCBI Taxonomy" id="6565"/>
    <lineage>
        <taxon>Eukaryota</taxon>
        <taxon>Metazoa</taxon>
        <taxon>Spiralia</taxon>
        <taxon>Lophotrochozoa</taxon>
        <taxon>Mollusca</taxon>
        <taxon>Bivalvia</taxon>
        <taxon>Autobranchia</taxon>
        <taxon>Pteriomorphia</taxon>
        <taxon>Ostreida</taxon>
        <taxon>Ostreoidea</taxon>
        <taxon>Ostreidae</taxon>
        <taxon>Crassostrea</taxon>
    </lineage>
</organism>
<name>A0A8B8E3T5_CRAVI</name>
<dbReference type="OrthoDB" id="6084362at2759"/>
<evidence type="ECO:0000313" key="3">
    <source>
        <dbReference type="RefSeq" id="XP_022335222.1"/>
    </source>
</evidence>
<dbReference type="RefSeq" id="XP_022335222.1">
    <property type="nucleotide sequence ID" value="XM_022479514.1"/>
</dbReference>
<dbReference type="AlphaFoldDB" id="A0A8B8E3T5"/>
<dbReference type="PANTHER" id="PTHR10697:SF1">
    <property type="entry name" value="MAMMALIAN EPENDYMIN-RELATED PROTEIN 1"/>
    <property type="match status" value="1"/>
</dbReference>
<keyword evidence="2" id="KW-1185">Reference proteome</keyword>
<gene>
    <name evidence="3" type="primary">LOC111131804</name>
</gene>
<proteinExistence type="predicted"/>
<evidence type="ECO:0000256" key="1">
    <source>
        <dbReference type="SAM" id="SignalP"/>
    </source>
</evidence>
<accession>A0A8B8E3T5</accession>
<dbReference type="GO" id="GO:0007160">
    <property type="term" value="P:cell-matrix adhesion"/>
    <property type="evidence" value="ECO:0007669"/>
    <property type="project" value="InterPro"/>
</dbReference>
<dbReference type="GeneID" id="111131804"/>
<dbReference type="GO" id="GO:0005509">
    <property type="term" value="F:calcium ion binding"/>
    <property type="evidence" value="ECO:0007669"/>
    <property type="project" value="InterPro"/>
</dbReference>